<dbReference type="OrthoDB" id="159680at2759"/>
<dbReference type="EMBL" id="JNBR01001440">
    <property type="protein sequence ID" value="OQR87471.1"/>
    <property type="molecule type" value="Genomic_DNA"/>
</dbReference>
<reference evidence="2 3" key="1">
    <citation type="journal article" date="2014" name="Genome Biol. Evol.">
        <title>The secreted proteins of Achlya hypogyna and Thraustotheca clavata identify the ancestral oomycete secretome and reveal gene acquisitions by horizontal gene transfer.</title>
        <authorList>
            <person name="Misner I."/>
            <person name="Blouin N."/>
            <person name="Leonard G."/>
            <person name="Richards T.A."/>
            <person name="Lane C.E."/>
        </authorList>
    </citation>
    <scope>NUCLEOTIDE SEQUENCE [LARGE SCALE GENOMIC DNA]</scope>
    <source>
        <strain evidence="2 3">ATCC 48635</strain>
    </source>
</reference>
<dbReference type="AlphaFoldDB" id="A0A1V9YP60"/>
<organism evidence="2 3">
    <name type="scientific">Achlya hypogyna</name>
    <name type="common">Oomycete</name>
    <name type="synonym">Protoachlya hypogyna</name>
    <dbReference type="NCBI Taxonomy" id="1202772"/>
    <lineage>
        <taxon>Eukaryota</taxon>
        <taxon>Sar</taxon>
        <taxon>Stramenopiles</taxon>
        <taxon>Oomycota</taxon>
        <taxon>Saprolegniomycetes</taxon>
        <taxon>Saprolegniales</taxon>
        <taxon>Achlyaceae</taxon>
        <taxon>Achlya</taxon>
    </lineage>
</organism>
<name>A0A1V9YP60_ACHHY</name>
<protein>
    <submittedName>
        <fullName evidence="2">Uncharacterized protein</fullName>
    </submittedName>
</protein>
<comment type="caution">
    <text evidence="2">The sequence shown here is derived from an EMBL/GenBank/DDBJ whole genome shotgun (WGS) entry which is preliminary data.</text>
</comment>
<feature type="compositionally biased region" description="Acidic residues" evidence="1">
    <location>
        <begin position="54"/>
        <end position="74"/>
    </location>
</feature>
<proteinExistence type="predicted"/>
<dbReference type="Proteomes" id="UP000243579">
    <property type="component" value="Unassembled WGS sequence"/>
</dbReference>
<evidence type="ECO:0000313" key="2">
    <source>
        <dbReference type="EMBL" id="OQR87471.1"/>
    </source>
</evidence>
<feature type="region of interest" description="Disordered" evidence="1">
    <location>
        <begin position="48"/>
        <end position="74"/>
    </location>
</feature>
<gene>
    <name evidence="2" type="ORF">ACHHYP_08823</name>
</gene>
<evidence type="ECO:0000313" key="3">
    <source>
        <dbReference type="Proteomes" id="UP000243579"/>
    </source>
</evidence>
<evidence type="ECO:0000256" key="1">
    <source>
        <dbReference type="SAM" id="MobiDB-lite"/>
    </source>
</evidence>
<keyword evidence="3" id="KW-1185">Reference proteome</keyword>
<accession>A0A1V9YP60</accession>
<sequence length="74" mass="7722">MLLSALHGDADGPFPTVARMKIAKHFACTGDVLTLAEVRQGMLREGSEMGTLLDDNEAVAVDDAEDSSSGEEGA</sequence>